<feature type="domain" description="Zn(2)-C6 fungal-type" evidence="6">
    <location>
        <begin position="15"/>
        <end position="45"/>
    </location>
</feature>
<dbReference type="CDD" id="cd12148">
    <property type="entry name" value="fungal_TF_MHR"/>
    <property type="match status" value="1"/>
</dbReference>
<keyword evidence="4" id="KW-0804">Transcription</keyword>
<accession>A0A1L9PLU4</accession>
<dbReference type="PROSITE" id="PS50048">
    <property type="entry name" value="ZN2_CY6_FUNGAL_2"/>
    <property type="match status" value="1"/>
</dbReference>
<keyword evidence="5" id="KW-0539">Nucleus</keyword>
<dbReference type="PROSITE" id="PS00463">
    <property type="entry name" value="ZN2_CY6_FUNGAL_1"/>
    <property type="match status" value="1"/>
</dbReference>
<evidence type="ECO:0000256" key="5">
    <source>
        <dbReference type="ARBA" id="ARBA00023242"/>
    </source>
</evidence>
<dbReference type="Proteomes" id="UP000184073">
    <property type="component" value="Unassembled WGS sequence"/>
</dbReference>
<dbReference type="SUPFAM" id="SSF57701">
    <property type="entry name" value="Zn2/Cys6 DNA-binding domain"/>
    <property type="match status" value="1"/>
</dbReference>
<dbReference type="InterPro" id="IPR001138">
    <property type="entry name" value="Zn2Cys6_DnaBD"/>
</dbReference>
<dbReference type="GO" id="GO:0000981">
    <property type="term" value="F:DNA-binding transcription factor activity, RNA polymerase II-specific"/>
    <property type="evidence" value="ECO:0007669"/>
    <property type="project" value="InterPro"/>
</dbReference>
<dbReference type="AlphaFoldDB" id="A0A1L9PLU4"/>
<dbReference type="InterPro" id="IPR036864">
    <property type="entry name" value="Zn2-C6_fun-type_DNA-bd_sf"/>
</dbReference>
<evidence type="ECO:0000313" key="7">
    <source>
        <dbReference type="EMBL" id="OJJ02500.1"/>
    </source>
</evidence>
<evidence type="ECO:0000313" key="8">
    <source>
        <dbReference type="Proteomes" id="UP000184073"/>
    </source>
</evidence>
<dbReference type="GO" id="GO:0006351">
    <property type="term" value="P:DNA-templated transcription"/>
    <property type="evidence" value="ECO:0007669"/>
    <property type="project" value="InterPro"/>
</dbReference>
<gene>
    <name evidence="7" type="ORF">ASPVEDRAFT_131555</name>
</gene>
<dbReference type="GeneID" id="63722338"/>
<keyword evidence="1" id="KW-0479">Metal-binding</keyword>
<dbReference type="GO" id="GO:0003677">
    <property type="term" value="F:DNA binding"/>
    <property type="evidence" value="ECO:0007669"/>
    <property type="project" value="UniProtKB-KW"/>
</dbReference>
<sequence length="538" mass="60703">MQEKRDSPPRPSSLACLACRRRHVKCDALMPACTRCRTNDIECQYVRSKRGLRKNTRNASHQVIDENVFSTLPDVFPDWLDDAAFSTDRTLDAKSLFQPLDDRNIQELSIPEDTLVTLQESELVTPEVAYDPMIQLYYQNFHPSHPVVIPRKALNSPLCYLIPPALLSIMRYIGAHYYPNPALRQEFQQEAANSLSDPTMQDGFKVQALLLLAIIDHSHCDDKSSHRLVQTASTLALEIGLNNSCFARENSYGHSAMEESWRRTYWELYVVDGYLAAFREQSSFRLYRQPTDIQLPCAEKLYNYDSVKPTGQTLDDLQNNWTLGESFSTFAYRISAVLKLGAVFELNRSLDCNLESQVETVDAHLASSLMSLPPLHEDGHDSSSHDEMIFQAQMILYLALIYLHHPRSSLRFASFNADSPTSCTRIKPIEGSGSEIVRSRSLDIHSHKLIRAADILSGLATLPSAIHHRTPFFTCALAMCMIVHTAALLVVGGSGREEGINARIQLSIGSLKTLGKVWPLSQNVRRQMVDMYQAIVRK</sequence>
<dbReference type="Pfam" id="PF00172">
    <property type="entry name" value="Zn_clus"/>
    <property type="match status" value="1"/>
</dbReference>
<dbReference type="Gene3D" id="4.10.240.10">
    <property type="entry name" value="Zn(2)-C6 fungal-type DNA-binding domain"/>
    <property type="match status" value="1"/>
</dbReference>
<dbReference type="VEuPathDB" id="FungiDB:ASPVEDRAFT_131555"/>
<dbReference type="GO" id="GO:0008270">
    <property type="term" value="F:zinc ion binding"/>
    <property type="evidence" value="ECO:0007669"/>
    <property type="project" value="InterPro"/>
</dbReference>
<dbReference type="SMART" id="SM00066">
    <property type="entry name" value="GAL4"/>
    <property type="match status" value="1"/>
</dbReference>
<organism evidence="7 8">
    <name type="scientific">Aspergillus versicolor CBS 583.65</name>
    <dbReference type="NCBI Taxonomy" id="1036611"/>
    <lineage>
        <taxon>Eukaryota</taxon>
        <taxon>Fungi</taxon>
        <taxon>Dikarya</taxon>
        <taxon>Ascomycota</taxon>
        <taxon>Pezizomycotina</taxon>
        <taxon>Eurotiomycetes</taxon>
        <taxon>Eurotiomycetidae</taxon>
        <taxon>Eurotiales</taxon>
        <taxon>Aspergillaceae</taxon>
        <taxon>Aspergillus</taxon>
        <taxon>Aspergillus subgen. Nidulantes</taxon>
    </lineage>
</organism>
<protein>
    <recommendedName>
        <fullName evidence="6">Zn(2)-C6 fungal-type domain-containing protein</fullName>
    </recommendedName>
</protein>
<evidence type="ECO:0000256" key="1">
    <source>
        <dbReference type="ARBA" id="ARBA00022723"/>
    </source>
</evidence>
<keyword evidence="2" id="KW-0805">Transcription regulation</keyword>
<dbReference type="STRING" id="1036611.A0A1L9PLU4"/>
<evidence type="ECO:0000256" key="3">
    <source>
        <dbReference type="ARBA" id="ARBA00023125"/>
    </source>
</evidence>
<evidence type="ECO:0000256" key="4">
    <source>
        <dbReference type="ARBA" id="ARBA00023163"/>
    </source>
</evidence>
<dbReference type="PANTHER" id="PTHR47431:SF1">
    <property type="entry name" value="ZN(II)2CYS6 TRANSCRIPTION FACTOR (EUROFUNG)"/>
    <property type="match status" value="1"/>
</dbReference>
<dbReference type="Pfam" id="PF04082">
    <property type="entry name" value="Fungal_trans"/>
    <property type="match status" value="1"/>
</dbReference>
<keyword evidence="3" id="KW-0238">DNA-binding</keyword>
<reference evidence="8" key="1">
    <citation type="journal article" date="2017" name="Genome Biol.">
        <title>Comparative genomics reveals high biological diversity and specific adaptations in the industrially and medically important fungal genus Aspergillus.</title>
        <authorList>
            <person name="de Vries R.P."/>
            <person name="Riley R."/>
            <person name="Wiebenga A."/>
            <person name="Aguilar-Osorio G."/>
            <person name="Amillis S."/>
            <person name="Uchima C.A."/>
            <person name="Anderluh G."/>
            <person name="Asadollahi M."/>
            <person name="Askin M."/>
            <person name="Barry K."/>
            <person name="Battaglia E."/>
            <person name="Bayram O."/>
            <person name="Benocci T."/>
            <person name="Braus-Stromeyer S.A."/>
            <person name="Caldana C."/>
            <person name="Canovas D."/>
            <person name="Cerqueira G.C."/>
            <person name="Chen F."/>
            <person name="Chen W."/>
            <person name="Choi C."/>
            <person name="Clum A."/>
            <person name="Dos Santos R.A."/>
            <person name="Damasio A.R."/>
            <person name="Diallinas G."/>
            <person name="Emri T."/>
            <person name="Fekete E."/>
            <person name="Flipphi M."/>
            <person name="Freyberg S."/>
            <person name="Gallo A."/>
            <person name="Gournas C."/>
            <person name="Habgood R."/>
            <person name="Hainaut M."/>
            <person name="Harispe M.L."/>
            <person name="Henrissat B."/>
            <person name="Hilden K.S."/>
            <person name="Hope R."/>
            <person name="Hossain A."/>
            <person name="Karabika E."/>
            <person name="Karaffa L."/>
            <person name="Karanyi Z."/>
            <person name="Krasevec N."/>
            <person name="Kuo A."/>
            <person name="Kusch H."/>
            <person name="LaButti K."/>
            <person name="Lagendijk E.L."/>
            <person name="Lapidus A."/>
            <person name="Levasseur A."/>
            <person name="Lindquist E."/>
            <person name="Lipzen A."/>
            <person name="Logrieco A.F."/>
            <person name="MacCabe A."/>
            <person name="Maekelae M.R."/>
            <person name="Malavazi I."/>
            <person name="Melin P."/>
            <person name="Meyer V."/>
            <person name="Mielnichuk N."/>
            <person name="Miskei M."/>
            <person name="Molnar A.P."/>
            <person name="Mule G."/>
            <person name="Ngan C.Y."/>
            <person name="Orejas M."/>
            <person name="Orosz E."/>
            <person name="Ouedraogo J.P."/>
            <person name="Overkamp K.M."/>
            <person name="Park H.-S."/>
            <person name="Perrone G."/>
            <person name="Piumi F."/>
            <person name="Punt P.J."/>
            <person name="Ram A.F."/>
            <person name="Ramon A."/>
            <person name="Rauscher S."/>
            <person name="Record E."/>
            <person name="Riano-Pachon D.M."/>
            <person name="Robert V."/>
            <person name="Roehrig J."/>
            <person name="Ruller R."/>
            <person name="Salamov A."/>
            <person name="Salih N.S."/>
            <person name="Samson R.A."/>
            <person name="Sandor E."/>
            <person name="Sanguinetti M."/>
            <person name="Schuetze T."/>
            <person name="Sepcic K."/>
            <person name="Shelest E."/>
            <person name="Sherlock G."/>
            <person name="Sophianopoulou V."/>
            <person name="Squina F.M."/>
            <person name="Sun H."/>
            <person name="Susca A."/>
            <person name="Todd R.B."/>
            <person name="Tsang A."/>
            <person name="Unkles S.E."/>
            <person name="van de Wiele N."/>
            <person name="van Rossen-Uffink D."/>
            <person name="Oliveira J.V."/>
            <person name="Vesth T.C."/>
            <person name="Visser J."/>
            <person name="Yu J.-H."/>
            <person name="Zhou M."/>
            <person name="Andersen M.R."/>
            <person name="Archer D.B."/>
            <person name="Baker S.E."/>
            <person name="Benoit I."/>
            <person name="Brakhage A.A."/>
            <person name="Braus G.H."/>
            <person name="Fischer R."/>
            <person name="Frisvad J.C."/>
            <person name="Goldman G.H."/>
            <person name="Houbraken J."/>
            <person name="Oakley B."/>
            <person name="Pocsi I."/>
            <person name="Scazzocchio C."/>
            <person name="Seiboth B."/>
            <person name="vanKuyk P.A."/>
            <person name="Wortman J."/>
            <person name="Dyer P.S."/>
            <person name="Grigoriev I.V."/>
        </authorList>
    </citation>
    <scope>NUCLEOTIDE SEQUENCE [LARGE SCALE GENOMIC DNA]</scope>
    <source>
        <strain evidence="8">CBS 583.65</strain>
    </source>
</reference>
<dbReference type="PANTHER" id="PTHR47431">
    <property type="entry name" value="ZN(II)2CYS6 TRANSCRIPTION FACTOR (EUROFUNG)-RELATED"/>
    <property type="match status" value="1"/>
</dbReference>
<dbReference type="CDD" id="cd00067">
    <property type="entry name" value="GAL4"/>
    <property type="match status" value="1"/>
</dbReference>
<name>A0A1L9PLU4_ASPVE</name>
<dbReference type="OrthoDB" id="2399539at2759"/>
<evidence type="ECO:0000259" key="6">
    <source>
        <dbReference type="PROSITE" id="PS50048"/>
    </source>
</evidence>
<dbReference type="RefSeq" id="XP_040668262.1">
    <property type="nucleotide sequence ID" value="XM_040806827.1"/>
</dbReference>
<dbReference type="EMBL" id="KV878129">
    <property type="protein sequence ID" value="OJJ02500.1"/>
    <property type="molecule type" value="Genomic_DNA"/>
</dbReference>
<proteinExistence type="predicted"/>
<keyword evidence="8" id="KW-1185">Reference proteome</keyword>
<dbReference type="InterPro" id="IPR007219">
    <property type="entry name" value="XnlR_reg_dom"/>
</dbReference>
<evidence type="ECO:0000256" key="2">
    <source>
        <dbReference type="ARBA" id="ARBA00023015"/>
    </source>
</evidence>